<protein>
    <recommendedName>
        <fullName evidence="7">Probable branched-chain amino acid transport ATP-binding protein LivG</fullName>
    </recommendedName>
</protein>
<accession>A0A6B0TGX6</accession>
<dbReference type="Proteomes" id="UP000466535">
    <property type="component" value="Unassembled WGS sequence"/>
</dbReference>
<comment type="caution">
    <text evidence="9">The sequence shown here is derived from an EMBL/GenBank/DDBJ whole genome shotgun (WGS) entry which is preliminary data.</text>
</comment>
<dbReference type="Pfam" id="PF00005">
    <property type="entry name" value="ABC_tran"/>
    <property type="match status" value="1"/>
</dbReference>
<dbReference type="CDD" id="cd03219">
    <property type="entry name" value="ABC_Mj1267_LivG_branched"/>
    <property type="match status" value="1"/>
</dbReference>
<dbReference type="FunFam" id="3.40.50.300:FF:000421">
    <property type="entry name" value="Branched-chain amino acid ABC transporter ATP-binding protein"/>
    <property type="match status" value="1"/>
</dbReference>
<dbReference type="GO" id="GO:0016887">
    <property type="term" value="F:ATP hydrolysis activity"/>
    <property type="evidence" value="ECO:0007669"/>
    <property type="project" value="InterPro"/>
</dbReference>
<gene>
    <name evidence="9" type="ORF">GRX03_12640</name>
</gene>
<keyword evidence="10" id="KW-1185">Reference proteome</keyword>
<keyword evidence="2" id="KW-0813">Transport</keyword>
<proteinExistence type="inferred from homology"/>
<dbReference type="InterPro" id="IPR051120">
    <property type="entry name" value="ABC_AA/LPS_Transport"/>
</dbReference>
<evidence type="ECO:0000256" key="4">
    <source>
        <dbReference type="ARBA" id="ARBA00022840"/>
    </source>
</evidence>
<dbReference type="SMART" id="SM00382">
    <property type="entry name" value="AAA"/>
    <property type="match status" value="1"/>
</dbReference>
<dbReference type="GO" id="GO:0006865">
    <property type="term" value="P:amino acid transport"/>
    <property type="evidence" value="ECO:0007669"/>
    <property type="project" value="UniProtKB-KW"/>
</dbReference>
<evidence type="ECO:0000256" key="5">
    <source>
        <dbReference type="ARBA" id="ARBA00022970"/>
    </source>
</evidence>
<dbReference type="InterPro" id="IPR032823">
    <property type="entry name" value="BCA_ABC_TP_C"/>
</dbReference>
<sequence length="263" mass="28611">MLRTTGLTKRFGGITATDHVDFELGEELTSLIGPNGAGKTTFFNLLTGALTPSEGTVEFERDGQWIDITDAEPQETAQLGIHRSFQITNIFPTSTVLENVRVAAQAHGENSLRLWRNVNAFEEHYEEARRILERVGLDGQEQVTAENLSHGEKRQLEVAIALAGDPDVLLLDEPNAGVSSENVDDIKALIEDVATDHAVLLVEHNMDIVMDVSERVVVLNQGAIIADDVPENVRGDPDVQEAYLGGYEAGDLERQAATDGGIV</sequence>
<dbReference type="EMBL" id="WUUT01000005">
    <property type="protein sequence ID" value="MXR52449.1"/>
    <property type="molecule type" value="Genomic_DNA"/>
</dbReference>
<dbReference type="InterPro" id="IPR027417">
    <property type="entry name" value="P-loop_NTPase"/>
</dbReference>
<reference evidence="9 10" key="1">
    <citation type="submission" date="2019-12" db="EMBL/GenBank/DDBJ databases">
        <title>Isolation and characterization of three novel carbon monoxide-oxidizing members of Halobacteria from salione crusts and soils.</title>
        <authorList>
            <person name="Myers M.R."/>
            <person name="King G.M."/>
        </authorList>
    </citation>
    <scope>NUCLEOTIDE SEQUENCE [LARGE SCALE GENOMIC DNA]</scope>
    <source>
        <strain evidence="9 10">WSH3</strain>
    </source>
</reference>
<evidence type="ECO:0000256" key="6">
    <source>
        <dbReference type="ARBA" id="ARBA00056071"/>
    </source>
</evidence>
<evidence type="ECO:0000256" key="2">
    <source>
        <dbReference type="ARBA" id="ARBA00022448"/>
    </source>
</evidence>
<dbReference type="GO" id="GO:0005524">
    <property type="term" value="F:ATP binding"/>
    <property type="evidence" value="ECO:0007669"/>
    <property type="project" value="UniProtKB-KW"/>
</dbReference>
<dbReference type="PANTHER" id="PTHR45772">
    <property type="entry name" value="CONSERVED COMPONENT OF ABC TRANSPORTER FOR NATURAL AMINO ACIDS-RELATED"/>
    <property type="match status" value="1"/>
</dbReference>
<evidence type="ECO:0000256" key="7">
    <source>
        <dbReference type="ARBA" id="ARBA00072811"/>
    </source>
</evidence>
<evidence type="ECO:0000256" key="3">
    <source>
        <dbReference type="ARBA" id="ARBA00022741"/>
    </source>
</evidence>
<organism evidence="9 10">
    <name type="scientific">Halovenus carboxidivorans</name>
    <dbReference type="NCBI Taxonomy" id="2692199"/>
    <lineage>
        <taxon>Archaea</taxon>
        <taxon>Methanobacteriati</taxon>
        <taxon>Methanobacteriota</taxon>
        <taxon>Stenosarchaea group</taxon>
        <taxon>Halobacteria</taxon>
        <taxon>Halobacteriales</taxon>
        <taxon>Haloarculaceae</taxon>
        <taxon>Halovenus</taxon>
    </lineage>
</organism>
<feature type="domain" description="ABC transporter" evidence="8">
    <location>
        <begin position="2"/>
        <end position="246"/>
    </location>
</feature>
<comment type="function">
    <text evidence="6">Probable component of a branched-chain amino-acid transport system.</text>
</comment>
<dbReference type="InterPro" id="IPR003439">
    <property type="entry name" value="ABC_transporter-like_ATP-bd"/>
</dbReference>
<dbReference type="GO" id="GO:0005886">
    <property type="term" value="C:plasma membrane"/>
    <property type="evidence" value="ECO:0007669"/>
    <property type="project" value="TreeGrafter"/>
</dbReference>
<dbReference type="Gene3D" id="3.40.50.300">
    <property type="entry name" value="P-loop containing nucleotide triphosphate hydrolases"/>
    <property type="match status" value="1"/>
</dbReference>
<dbReference type="PANTHER" id="PTHR45772:SF3">
    <property type="entry name" value="ABC TRANSPORTER ATP-BINDING PROTEIN"/>
    <property type="match status" value="1"/>
</dbReference>
<evidence type="ECO:0000256" key="1">
    <source>
        <dbReference type="ARBA" id="ARBA00005417"/>
    </source>
</evidence>
<keyword evidence="4 9" id="KW-0067">ATP-binding</keyword>
<dbReference type="SUPFAM" id="SSF52540">
    <property type="entry name" value="P-loop containing nucleoside triphosphate hydrolases"/>
    <property type="match status" value="1"/>
</dbReference>
<comment type="similarity">
    <text evidence="1">Belongs to the ABC transporter superfamily.</text>
</comment>
<dbReference type="OrthoDB" id="44250at2157"/>
<evidence type="ECO:0000259" key="8">
    <source>
        <dbReference type="PROSITE" id="PS50893"/>
    </source>
</evidence>
<evidence type="ECO:0000313" key="10">
    <source>
        <dbReference type="Proteomes" id="UP000466535"/>
    </source>
</evidence>
<dbReference type="Pfam" id="PF12399">
    <property type="entry name" value="BCA_ABC_TP_C"/>
    <property type="match status" value="1"/>
</dbReference>
<dbReference type="AlphaFoldDB" id="A0A6B0TGX6"/>
<dbReference type="InterPro" id="IPR003593">
    <property type="entry name" value="AAA+_ATPase"/>
</dbReference>
<keyword evidence="5" id="KW-0029">Amino-acid transport</keyword>
<evidence type="ECO:0000313" key="9">
    <source>
        <dbReference type="EMBL" id="MXR52449.1"/>
    </source>
</evidence>
<name>A0A6B0TGX6_9EURY</name>
<dbReference type="RefSeq" id="WP_159764586.1">
    <property type="nucleotide sequence ID" value="NZ_WUUT01000005.1"/>
</dbReference>
<dbReference type="PROSITE" id="PS50893">
    <property type="entry name" value="ABC_TRANSPORTER_2"/>
    <property type="match status" value="1"/>
</dbReference>
<keyword evidence="3" id="KW-0547">Nucleotide-binding</keyword>